<evidence type="ECO:0000256" key="10">
    <source>
        <dbReference type="ARBA" id="ARBA00052761"/>
    </source>
</evidence>
<evidence type="ECO:0000256" key="9">
    <source>
        <dbReference type="ARBA" id="ARBA00023268"/>
    </source>
</evidence>
<accession>A0A8H7J4R0</accession>
<dbReference type="GO" id="GO:0006099">
    <property type="term" value="P:tricarboxylic acid cycle"/>
    <property type="evidence" value="ECO:0007669"/>
    <property type="project" value="UniProtKB-UniPathway"/>
</dbReference>
<dbReference type="CDD" id="cd02016">
    <property type="entry name" value="TPP_E1_OGDC_like"/>
    <property type="match status" value="1"/>
</dbReference>
<dbReference type="InterPro" id="IPR031717">
    <property type="entry name" value="ODO-1/KGD_C"/>
</dbReference>
<dbReference type="InterPro" id="IPR042179">
    <property type="entry name" value="KGD_C_sf"/>
</dbReference>
<evidence type="ECO:0000256" key="3">
    <source>
        <dbReference type="ARBA" id="ARBA00004813"/>
    </source>
</evidence>
<dbReference type="InterPro" id="IPR029061">
    <property type="entry name" value="THDP-binding"/>
</dbReference>
<evidence type="ECO:0000256" key="6">
    <source>
        <dbReference type="ARBA" id="ARBA00022842"/>
    </source>
</evidence>
<keyword evidence="6" id="KW-0460">Magnesium</keyword>
<keyword evidence="8" id="KW-0786">Thiamine pyrophosphate</keyword>
<dbReference type="Pfam" id="PF00676">
    <property type="entry name" value="E1_dh"/>
    <property type="match status" value="1"/>
</dbReference>
<dbReference type="SMART" id="SM00861">
    <property type="entry name" value="Transket_pyr"/>
    <property type="match status" value="1"/>
</dbReference>
<dbReference type="GO" id="GO:0004149">
    <property type="term" value="F:dihydrolipoyllysine-residue succinyltransferase activity"/>
    <property type="evidence" value="ECO:0007669"/>
    <property type="project" value="UniProtKB-EC"/>
</dbReference>
<reference evidence="12" key="1">
    <citation type="submission" date="2018-12" db="EMBL/GenBank/DDBJ databases">
        <authorList>
            <person name="Syme R.A."/>
            <person name="Farfan-Caceres L."/>
            <person name="Lichtenzveig J."/>
        </authorList>
    </citation>
    <scope>NUCLEOTIDE SEQUENCE</scope>
    <source>
        <strain evidence="12">Al4</strain>
    </source>
</reference>
<dbReference type="NCBIfam" id="NF006914">
    <property type="entry name" value="PRK09404.1"/>
    <property type="match status" value="1"/>
</dbReference>
<name>A0A8H7J4R0_9PLEO</name>
<dbReference type="Pfam" id="PF02779">
    <property type="entry name" value="Transket_pyr"/>
    <property type="match status" value="1"/>
</dbReference>
<dbReference type="Gene3D" id="1.10.287.1150">
    <property type="entry name" value="TPP helical domain"/>
    <property type="match status" value="1"/>
</dbReference>
<dbReference type="PANTHER" id="PTHR23152">
    <property type="entry name" value="2-OXOGLUTARATE DEHYDROGENASE"/>
    <property type="match status" value="1"/>
</dbReference>
<keyword evidence="13" id="KW-1185">Reference proteome</keyword>
<dbReference type="OrthoDB" id="413077at2759"/>
<dbReference type="AlphaFoldDB" id="A0A8H7J4R0"/>
<dbReference type="SUPFAM" id="SSF52777">
    <property type="entry name" value="CoA-dependent acyltransferases"/>
    <property type="match status" value="1"/>
</dbReference>
<dbReference type="UniPathway" id="UPA00223">
    <property type="reaction ID" value="UER00997"/>
</dbReference>
<evidence type="ECO:0000256" key="2">
    <source>
        <dbReference type="ARBA" id="ARBA00001964"/>
    </source>
</evidence>
<dbReference type="InterPro" id="IPR001017">
    <property type="entry name" value="DH_E1"/>
</dbReference>
<dbReference type="InterPro" id="IPR005475">
    <property type="entry name" value="Transketolase-like_Pyr-bd"/>
</dbReference>
<evidence type="ECO:0000256" key="8">
    <source>
        <dbReference type="ARBA" id="ARBA00023052"/>
    </source>
</evidence>
<dbReference type="Gene3D" id="3.30.559.10">
    <property type="entry name" value="Chloramphenicol acetyltransferase-like domain"/>
    <property type="match status" value="1"/>
</dbReference>
<comment type="caution">
    <text evidence="12">The sequence shown here is derived from an EMBL/GenBank/DDBJ whole genome shotgun (WGS) entry which is preliminary data.</text>
</comment>
<dbReference type="SUPFAM" id="SSF52518">
    <property type="entry name" value="Thiamin diphosphate-binding fold (THDP-binding)"/>
    <property type="match status" value="2"/>
</dbReference>
<dbReference type="Gene3D" id="3.40.50.11610">
    <property type="entry name" value="Multifunctional 2-oxoglutarate metabolism enzyme, C-terminal domain"/>
    <property type="match status" value="1"/>
</dbReference>
<dbReference type="NCBIfam" id="NF008907">
    <property type="entry name" value="PRK12270.1"/>
    <property type="match status" value="1"/>
</dbReference>
<dbReference type="GO" id="GO:0005739">
    <property type="term" value="C:mitochondrion"/>
    <property type="evidence" value="ECO:0007669"/>
    <property type="project" value="TreeGrafter"/>
</dbReference>
<dbReference type="InterPro" id="IPR023213">
    <property type="entry name" value="CAT-like_dom_sf"/>
</dbReference>
<organism evidence="12 13">
    <name type="scientific">Ascochyta lentis</name>
    <dbReference type="NCBI Taxonomy" id="205686"/>
    <lineage>
        <taxon>Eukaryota</taxon>
        <taxon>Fungi</taxon>
        <taxon>Dikarya</taxon>
        <taxon>Ascomycota</taxon>
        <taxon>Pezizomycotina</taxon>
        <taxon>Dothideomycetes</taxon>
        <taxon>Pleosporomycetidae</taxon>
        <taxon>Pleosporales</taxon>
        <taxon>Pleosporineae</taxon>
        <taxon>Didymellaceae</taxon>
        <taxon>Ascochyta</taxon>
    </lineage>
</organism>
<dbReference type="FunFam" id="3.40.50.12470:FF:000003">
    <property type="entry name" value="2-oxoglutarate dehydrogenase E1 component"/>
    <property type="match status" value="1"/>
</dbReference>
<dbReference type="NCBIfam" id="TIGR00239">
    <property type="entry name" value="2oxo_dh_E1"/>
    <property type="match status" value="1"/>
</dbReference>
<comment type="cofactor">
    <cofactor evidence="2">
        <name>thiamine diphosphate</name>
        <dbReference type="ChEBI" id="CHEBI:58937"/>
    </cofactor>
</comment>
<reference evidence="12" key="2">
    <citation type="submission" date="2020-09" db="EMBL/GenBank/DDBJ databases">
        <title>Reference genome assembly for Australian Ascochyta lentis isolate Al4.</title>
        <authorList>
            <person name="Lee R.C."/>
            <person name="Farfan-Caceres L.M."/>
            <person name="Debler J.W."/>
            <person name="Williams A.H."/>
            <person name="Henares B.M."/>
        </authorList>
    </citation>
    <scope>NUCLEOTIDE SEQUENCE</scope>
    <source>
        <strain evidence="12">Al4</strain>
    </source>
</reference>
<evidence type="ECO:0000313" key="12">
    <source>
        <dbReference type="EMBL" id="KAF9696575.1"/>
    </source>
</evidence>
<evidence type="ECO:0000256" key="1">
    <source>
        <dbReference type="ARBA" id="ARBA00001946"/>
    </source>
</evidence>
<feature type="domain" description="Transketolase-like pyrimidine-binding" evidence="11">
    <location>
        <begin position="756"/>
        <end position="963"/>
    </location>
</feature>
<dbReference type="Pfam" id="PF16870">
    <property type="entry name" value="OxoGdeHyase_C"/>
    <property type="match status" value="1"/>
</dbReference>
<comment type="catalytic activity">
    <reaction evidence="10">
        <text>N(6)-[(R)-dihydrolipoyl]-L-lysyl-[protein] + succinyl-CoA = N(6)-[(R)-S(8)-succinyldihydrolipoyl]-L-lysyl-[protein] + CoA</text>
        <dbReference type="Rhea" id="RHEA:15213"/>
        <dbReference type="Rhea" id="RHEA-COMP:10475"/>
        <dbReference type="Rhea" id="RHEA-COMP:20092"/>
        <dbReference type="ChEBI" id="CHEBI:57287"/>
        <dbReference type="ChEBI" id="CHEBI:57292"/>
        <dbReference type="ChEBI" id="CHEBI:83100"/>
        <dbReference type="ChEBI" id="CHEBI:83120"/>
        <dbReference type="EC" id="2.3.1.61"/>
    </reaction>
</comment>
<dbReference type="Gene3D" id="3.40.50.12470">
    <property type="match status" value="1"/>
</dbReference>
<dbReference type="Proteomes" id="UP000651452">
    <property type="component" value="Unassembled WGS sequence"/>
</dbReference>
<comment type="similarity">
    <text evidence="4">Belongs to the alpha-ketoglutarate dehydrogenase family.</text>
</comment>
<evidence type="ECO:0000313" key="13">
    <source>
        <dbReference type="Proteomes" id="UP000651452"/>
    </source>
</evidence>
<evidence type="ECO:0000256" key="5">
    <source>
        <dbReference type="ARBA" id="ARBA00022723"/>
    </source>
</evidence>
<proteinExistence type="inferred from homology"/>
<dbReference type="GO" id="GO:0004591">
    <property type="term" value="F:oxoglutarate dehydrogenase (succinyl-transferring) activity"/>
    <property type="evidence" value="ECO:0007669"/>
    <property type="project" value="TreeGrafter"/>
</dbReference>
<dbReference type="EMBL" id="RZGK01000009">
    <property type="protein sequence ID" value="KAF9696575.1"/>
    <property type="molecule type" value="Genomic_DNA"/>
</dbReference>
<dbReference type="Gene3D" id="3.40.50.970">
    <property type="match status" value="1"/>
</dbReference>
<keyword evidence="7" id="KW-0560">Oxidoreductase</keyword>
<dbReference type="GO" id="GO:0046872">
    <property type="term" value="F:metal ion binding"/>
    <property type="evidence" value="ECO:0007669"/>
    <property type="project" value="UniProtKB-KW"/>
</dbReference>
<keyword evidence="9" id="KW-0511">Multifunctional enzyme</keyword>
<dbReference type="InterPro" id="IPR001078">
    <property type="entry name" value="2-oxoacid_DH_actylTfrase"/>
</dbReference>
<evidence type="ECO:0000256" key="4">
    <source>
        <dbReference type="ARBA" id="ARBA00006936"/>
    </source>
</evidence>
<comment type="pathway">
    <text evidence="3">Carbohydrate metabolism; tricarboxylic acid cycle; succinyl-CoA from 2-oxoglutarate (dehydrogenase route): step 1/1.</text>
</comment>
<dbReference type="Pfam" id="PF00198">
    <property type="entry name" value="2-oxoacid_dh"/>
    <property type="match status" value="1"/>
</dbReference>
<sequence>MQQVDMTALMHFRKLYKEIVLKQFGVQLGYMGAFTRAATVASLEVPEVNVSMNTEDAYITYRDCVDISVAVSTPRGLVTPVLRGCESKDIIAMERDIAGFAKKARDGKLTMDDICGGNFTISNPGIFGSLFGTPVINYPQSAVFNMNSIRDEPVVINGQVVIRPIMYITITYDHRLIDGREAIETDYYKQSDLEEWRDIYDTSFPATYAYHPPPGLVSGAQRRGNLTANIDGFKPLQKKLYVSKAREIIRTFREHGHTKANTNPLEYVAEVKNQHDVVLPDSSGLGSQRLSGLDLDLEFDIDGEPHALEELGNSSTSLRKVITACQSIYCSSIGVELCHITDPIKQAWLCTKVRDIGLRKSTIAEKKIIVDDLARGTMLERFLAMKFPNEKHFGLDGLEAMVPGLCALIDRSANEHGVRQIILSQCHRGRLNIFSSVFQKSPDWLFRQFSGTVKVDVENGRSSDVKYHYGIEGERMTTEGNTVKIDVVPNPSHLEATGPAAQGKTKAAQDLIGGDGQSRIMPIAMHTDGAISGQGSVYEVLNLSKLKGYEVGGTIRITVNNQVSFTTDPASARSTEYCTDIAKYIGMPIFHVNSDDPEAVLSVFKLASDWRARFQSDIMIDFVCYRRFGHNEIDQASFTQPEMYKTIADKTPVLEVYAEKLNAEGMVDAEFVESCKQRHWDRLEDILKQSQHSTGSFDKPPSSSKTAVSTASTVVDNGTLANVMEHITTVPEQFTPHRTLLRILRGRKKDFETGTVDWVTAEALAFGSLLKEGHAVRLSGEDVERGTFLQRHSVFHDQNTYEKWTALKNINNDQASFTVYNSPLSEFGVLGFDYGYSLRAPDSLTMWEAQFGDFINNAQVIFDQFVASGEAKWDLQSNLVLSLPHGYDRQGPEHSSARLGRFLELCNEGLIVGVEQTLQQRSCNMRVAYPTTPANLFHALRRQVLSPIKKPLILFFSKSLLRHPLARSRVSELTGSTAFQPVLNDPKYTATLNIKITKLIFCSGQVFTALHEYRNEHSIMDVAIVRIEELHPFPSKRVQDVLDQFPAAKDVVWCQEEPYNGGAWYYVKDRLESVFNSRVDQGARELRYTGRRSAAAVATGSKRLT</sequence>
<dbReference type="GO" id="GO:0030976">
    <property type="term" value="F:thiamine pyrophosphate binding"/>
    <property type="evidence" value="ECO:0007669"/>
    <property type="project" value="InterPro"/>
</dbReference>
<dbReference type="InterPro" id="IPR011603">
    <property type="entry name" value="2oxoglutarate_DH_E1"/>
</dbReference>
<dbReference type="PANTHER" id="PTHR23152:SF4">
    <property type="entry name" value="2-OXOADIPATE DEHYDROGENASE COMPLEX COMPONENT E1"/>
    <property type="match status" value="1"/>
</dbReference>
<protein>
    <recommendedName>
        <fullName evidence="11">Transketolase-like pyrimidine-binding domain-containing protein</fullName>
    </recommendedName>
</protein>
<keyword evidence="5" id="KW-0479">Metal-binding</keyword>
<comment type="cofactor">
    <cofactor evidence="1">
        <name>Mg(2+)</name>
        <dbReference type="ChEBI" id="CHEBI:18420"/>
    </cofactor>
</comment>
<evidence type="ECO:0000256" key="7">
    <source>
        <dbReference type="ARBA" id="ARBA00023002"/>
    </source>
</evidence>
<dbReference type="GO" id="GO:0045252">
    <property type="term" value="C:oxoglutarate dehydrogenase complex"/>
    <property type="evidence" value="ECO:0007669"/>
    <property type="project" value="TreeGrafter"/>
</dbReference>
<evidence type="ECO:0000259" key="11">
    <source>
        <dbReference type="SMART" id="SM00861"/>
    </source>
</evidence>
<gene>
    <name evidence="12" type="ORF">EKO04_005319</name>
</gene>